<comment type="caution">
    <text evidence="3">The sequence shown here is derived from an EMBL/GenBank/DDBJ whole genome shotgun (WGS) entry which is preliminary data.</text>
</comment>
<dbReference type="Proteomes" id="UP000443843">
    <property type="component" value="Unassembled WGS sequence"/>
</dbReference>
<keyword evidence="4" id="KW-1185">Reference proteome</keyword>
<protein>
    <recommendedName>
        <fullName evidence="2">Zorya protein ZorC EH domain-containing protein</fullName>
    </recommendedName>
</protein>
<organism evidence="3 4">
    <name type="scientific">Pseudooceanicola pacificus</name>
    <dbReference type="NCBI Taxonomy" id="2676438"/>
    <lineage>
        <taxon>Bacteria</taxon>
        <taxon>Pseudomonadati</taxon>
        <taxon>Pseudomonadota</taxon>
        <taxon>Alphaproteobacteria</taxon>
        <taxon>Rhodobacterales</taxon>
        <taxon>Paracoccaceae</taxon>
        <taxon>Pseudooceanicola</taxon>
    </lineage>
</organism>
<proteinExistence type="predicted"/>
<evidence type="ECO:0000313" key="4">
    <source>
        <dbReference type="Proteomes" id="UP000443843"/>
    </source>
</evidence>
<evidence type="ECO:0000259" key="2">
    <source>
        <dbReference type="Pfam" id="PF15611"/>
    </source>
</evidence>
<dbReference type="AlphaFoldDB" id="A0A844W3H9"/>
<reference evidence="3 4" key="1">
    <citation type="submission" date="2019-11" db="EMBL/GenBank/DDBJ databases">
        <title>Pseudooceanicola pacifica sp. nov., isolated from deep-sea sediment of the Pacific Ocean.</title>
        <authorList>
            <person name="Lyu L."/>
        </authorList>
    </citation>
    <scope>NUCLEOTIDE SEQUENCE [LARGE SCALE GENOMIC DNA]</scope>
    <source>
        <strain evidence="3 4">216_PA32_1</strain>
    </source>
</reference>
<dbReference type="EMBL" id="WNXQ01000002">
    <property type="protein sequence ID" value="MWB77264.1"/>
    <property type="molecule type" value="Genomic_DNA"/>
</dbReference>
<gene>
    <name evidence="3" type="ORF">GLS40_04435</name>
</gene>
<dbReference type="InterPro" id="IPR028943">
    <property type="entry name" value="ZorC_EH_Signature_dom"/>
</dbReference>
<feature type="region of interest" description="Disordered" evidence="1">
    <location>
        <begin position="1"/>
        <end position="28"/>
    </location>
</feature>
<feature type="domain" description="Zorya protein ZorC EH" evidence="2">
    <location>
        <begin position="90"/>
        <end position="439"/>
    </location>
</feature>
<accession>A0A844W3H9</accession>
<dbReference type="RefSeq" id="WP_160381529.1">
    <property type="nucleotide sequence ID" value="NZ_WNXQ01000002.1"/>
</dbReference>
<evidence type="ECO:0000256" key="1">
    <source>
        <dbReference type="SAM" id="MobiDB-lite"/>
    </source>
</evidence>
<dbReference type="Pfam" id="PF15611">
    <property type="entry name" value="EH_Signature"/>
    <property type="match status" value="1"/>
</dbReference>
<name>A0A844W3H9_9RHOB</name>
<sequence>MTGLTRLLAVGPRHGAARPPRGPLPGTDRIEKGVAEILSRWPDVVASPPEDLDETISEFNGRLVSDDWTDVSIPRALSVAMALYAPERRNQPEGRALRNFFADQIRTQPAGRFVDGMVGVYLASFAPGALHCHTLAAALDTRRDEIGGRWRRLLAALPELLDPEAAPAAAVSRIVDTPDPHAALVALGLRAPHGTGIGDAIHAALLAALAPQLDTRPAIDRLFAWLAPARGTLRTEGACEAIEALLAPWADRDPGDALRSHLAETLIRHYQDPRVMPGGAWTGMRPDRLDILLRWLTREDMQFFCDVVTLTQDSHMWPPRRDFWLRLYDEGRIHAAWVAFSDSAAVLARRRLSPEGEGALGRFGRQTAGGRRANTSLLVMRIGRHVVVDGCHNYMTHIFDAEAPEAPRLYRAEYDCEAIRRDSDLHRAHSHIGHWADWVERHI</sequence>
<feature type="compositionally biased region" description="Low complexity" evidence="1">
    <location>
        <begin position="9"/>
        <end position="19"/>
    </location>
</feature>
<evidence type="ECO:0000313" key="3">
    <source>
        <dbReference type="EMBL" id="MWB77264.1"/>
    </source>
</evidence>